<dbReference type="PRINTS" id="PR00081">
    <property type="entry name" value="GDHRDH"/>
</dbReference>
<dbReference type="InterPro" id="IPR036291">
    <property type="entry name" value="NAD(P)-bd_dom_sf"/>
</dbReference>
<dbReference type="PANTHER" id="PTHR43669">
    <property type="entry name" value="5-KETO-D-GLUCONATE 5-REDUCTASE"/>
    <property type="match status" value="1"/>
</dbReference>
<dbReference type="PANTHER" id="PTHR43669:SF3">
    <property type="entry name" value="ALCOHOL DEHYDROGENASE, PUTATIVE (AFU_ORTHOLOGUE AFUA_3G03445)-RELATED"/>
    <property type="match status" value="1"/>
</dbReference>
<sequence length="245" mass="27260">MFCPLERQKYRIKTKQYNHMNRNIIITGSAGNLGSAVVSKFKREGFKVIAITIPGSDQEVEEADDVYQVDVTEEQSVKDFSKEYQMQYGSLECMALLVGGFAMGGIEQTSSKDMEDMIQLNFFSAFNMVKHFLPLMRKANNGTFLFVGAKPALNAGEGKDVLAYALSKSMVMNLADLIANETADSKIRSHVFVPSIIDTPQNRASMPDSDFSDWVKPFEIAEAMHYAATNAALRNMTFKLYGGVI</sequence>
<dbReference type="HOGENOM" id="CLU_010194_1_0_10"/>
<dbReference type="KEGG" id="cmr:Cycma_0363"/>
<proteinExistence type="inferred from homology"/>
<keyword evidence="2" id="KW-0560">Oxidoreductase</keyword>
<name>G0IUE7_CYCMS</name>
<protein>
    <submittedName>
        <fullName evidence="3">Short-chain dehydrogenase/reductase SDR</fullName>
    </submittedName>
</protein>
<dbReference type="AlphaFoldDB" id="G0IUE7"/>
<organism evidence="3 4">
    <name type="scientific">Cyclobacterium marinum (strain ATCC 25205 / DSM 745 / LMG 13164 / NCIMB 1802)</name>
    <name type="common">Flectobacillus marinus</name>
    <dbReference type="NCBI Taxonomy" id="880070"/>
    <lineage>
        <taxon>Bacteria</taxon>
        <taxon>Pseudomonadati</taxon>
        <taxon>Bacteroidota</taxon>
        <taxon>Cytophagia</taxon>
        <taxon>Cytophagales</taxon>
        <taxon>Cyclobacteriaceae</taxon>
        <taxon>Cyclobacterium</taxon>
    </lineage>
</organism>
<comment type="similarity">
    <text evidence="1">Belongs to the short-chain dehydrogenases/reductases (SDR) family.</text>
</comment>
<accession>G0IUE7</accession>
<dbReference type="SUPFAM" id="SSF51735">
    <property type="entry name" value="NAD(P)-binding Rossmann-fold domains"/>
    <property type="match status" value="1"/>
</dbReference>
<evidence type="ECO:0000313" key="3">
    <source>
        <dbReference type="EMBL" id="AEL24142.1"/>
    </source>
</evidence>
<dbReference type="Proteomes" id="UP000001635">
    <property type="component" value="Chromosome"/>
</dbReference>
<evidence type="ECO:0000256" key="1">
    <source>
        <dbReference type="ARBA" id="ARBA00006484"/>
    </source>
</evidence>
<keyword evidence="4" id="KW-1185">Reference proteome</keyword>
<dbReference type="Pfam" id="PF00106">
    <property type="entry name" value="adh_short"/>
    <property type="match status" value="1"/>
</dbReference>
<evidence type="ECO:0000313" key="4">
    <source>
        <dbReference type="Proteomes" id="UP000001635"/>
    </source>
</evidence>
<evidence type="ECO:0000256" key="2">
    <source>
        <dbReference type="ARBA" id="ARBA00023002"/>
    </source>
</evidence>
<dbReference type="EMBL" id="CP002955">
    <property type="protein sequence ID" value="AEL24142.1"/>
    <property type="molecule type" value="Genomic_DNA"/>
</dbReference>
<dbReference type="Gene3D" id="3.40.50.720">
    <property type="entry name" value="NAD(P)-binding Rossmann-like Domain"/>
    <property type="match status" value="1"/>
</dbReference>
<dbReference type="GO" id="GO:0016491">
    <property type="term" value="F:oxidoreductase activity"/>
    <property type="evidence" value="ECO:0007669"/>
    <property type="project" value="UniProtKB-KW"/>
</dbReference>
<reference evidence="4" key="1">
    <citation type="submission" date="2011-07" db="EMBL/GenBank/DDBJ databases">
        <title>The complete genome of Cyclobacterium marinum DSM 745.</title>
        <authorList>
            <person name="Lucas S."/>
            <person name="Han J."/>
            <person name="Lapidus A."/>
            <person name="Bruce D."/>
            <person name="Goodwin L."/>
            <person name="Pitluck S."/>
            <person name="Peters L."/>
            <person name="Kyrpides N."/>
            <person name="Mavromatis K."/>
            <person name="Ivanova N."/>
            <person name="Ovchinnikova G."/>
            <person name="Chertkov O."/>
            <person name="Detter J.C."/>
            <person name="Tapia R."/>
            <person name="Han C."/>
            <person name="Land M."/>
            <person name="Hauser L."/>
            <person name="Markowitz V."/>
            <person name="Cheng J.-F."/>
            <person name="Hugenholtz P."/>
            <person name="Woyke T."/>
            <person name="Wu D."/>
            <person name="Tindall B."/>
            <person name="Schuetze A."/>
            <person name="Brambilla E."/>
            <person name="Klenk H.-P."/>
            <person name="Eisen J.A."/>
        </authorList>
    </citation>
    <scope>NUCLEOTIDE SEQUENCE [LARGE SCALE GENOMIC DNA]</scope>
    <source>
        <strain evidence="4">ATCC 25205 / DSM 745 / LMG 13164 / NCIMB 1802</strain>
    </source>
</reference>
<gene>
    <name evidence="3" type="ordered locus">Cycma_0363</name>
</gene>
<dbReference type="InterPro" id="IPR002347">
    <property type="entry name" value="SDR_fam"/>
</dbReference>
<dbReference type="eggNOG" id="COG1028">
    <property type="taxonomic scope" value="Bacteria"/>
</dbReference>
<dbReference type="STRING" id="880070.Cycma_0363"/>